<sequence>MSEIEAGKGKAAGIVGIFIIIFGLIDVILGIMWATYGGPDGQGLWSGFLLLLNGALGIVCWVNRNKVAAVFYLILALLNIILTIVQAALAALAWLIWQIIKGVILTKCSDASGRCVCRGESIPIGLDDCDVINTIDAIFLCLLILNGLAAIFVFAASIIGCMATCCASQPAQQTNVVIVQQPAAVGIGQAPPPEQQSYPMQ</sequence>
<dbReference type="InParanoid" id="A7SFP9"/>
<evidence type="ECO:0000313" key="3">
    <source>
        <dbReference type="Proteomes" id="UP000001593"/>
    </source>
</evidence>
<dbReference type="AlphaFoldDB" id="A7SFP9"/>
<keyword evidence="3" id="KW-1185">Reference proteome</keyword>
<dbReference type="Proteomes" id="UP000001593">
    <property type="component" value="Unassembled WGS sequence"/>
</dbReference>
<feature type="transmembrane region" description="Helical" evidence="1">
    <location>
        <begin position="137"/>
        <end position="163"/>
    </location>
</feature>
<feature type="transmembrane region" description="Helical" evidence="1">
    <location>
        <begin position="42"/>
        <end position="62"/>
    </location>
</feature>
<reference evidence="2 3" key="1">
    <citation type="journal article" date="2007" name="Science">
        <title>Sea anemone genome reveals ancestral eumetazoan gene repertoire and genomic organization.</title>
        <authorList>
            <person name="Putnam N.H."/>
            <person name="Srivastava M."/>
            <person name="Hellsten U."/>
            <person name="Dirks B."/>
            <person name="Chapman J."/>
            <person name="Salamov A."/>
            <person name="Terry A."/>
            <person name="Shapiro H."/>
            <person name="Lindquist E."/>
            <person name="Kapitonov V.V."/>
            <person name="Jurka J."/>
            <person name="Genikhovich G."/>
            <person name="Grigoriev I.V."/>
            <person name="Lucas S.M."/>
            <person name="Steele R.E."/>
            <person name="Finnerty J.R."/>
            <person name="Technau U."/>
            <person name="Martindale M.Q."/>
            <person name="Rokhsar D.S."/>
        </authorList>
    </citation>
    <scope>NUCLEOTIDE SEQUENCE [LARGE SCALE GENOMIC DNA]</scope>
    <source>
        <strain evidence="3">CH2 X CH6</strain>
    </source>
</reference>
<proteinExistence type="predicted"/>
<feature type="transmembrane region" description="Helical" evidence="1">
    <location>
        <begin position="12"/>
        <end position="36"/>
    </location>
</feature>
<dbReference type="OMA" id="CSHINTI"/>
<keyword evidence="1" id="KW-0812">Transmembrane</keyword>
<protein>
    <submittedName>
        <fullName evidence="2">Uncharacterized protein</fullName>
    </submittedName>
</protein>
<dbReference type="KEGG" id="nve:5508960"/>
<gene>
    <name evidence="2" type="ORF">NEMVEDRAFT_v1g244954</name>
</gene>
<keyword evidence="1" id="KW-0472">Membrane</keyword>
<name>A7SFP9_NEMVE</name>
<dbReference type="HOGENOM" id="CLU_1361861_0_0_1"/>
<dbReference type="OrthoDB" id="5983810at2759"/>
<feature type="transmembrane region" description="Helical" evidence="1">
    <location>
        <begin position="69"/>
        <end position="97"/>
    </location>
</feature>
<keyword evidence="1" id="KW-1133">Transmembrane helix</keyword>
<dbReference type="EMBL" id="DS469646">
    <property type="protein sequence ID" value="EDO37434.1"/>
    <property type="molecule type" value="Genomic_DNA"/>
</dbReference>
<organism evidence="2 3">
    <name type="scientific">Nematostella vectensis</name>
    <name type="common">Starlet sea anemone</name>
    <dbReference type="NCBI Taxonomy" id="45351"/>
    <lineage>
        <taxon>Eukaryota</taxon>
        <taxon>Metazoa</taxon>
        <taxon>Cnidaria</taxon>
        <taxon>Anthozoa</taxon>
        <taxon>Hexacorallia</taxon>
        <taxon>Actiniaria</taxon>
        <taxon>Edwardsiidae</taxon>
        <taxon>Nematostella</taxon>
    </lineage>
</organism>
<evidence type="ECO:0000313" key="2">
    <source>
        <dbReference type="EMBL" id="EDO37434.1"/>
    </source>
</evidence>
<evidence type="ECO:0000256" key="1">
    <source>
        <dbReference type="SAM" id="Phobius"/>
    </source>
</evidence>
<accession>A7SFP9</accession>